<dbReference type="InterPro" id="IPR001610">
    <property type="entry name" value="PAC"/>
</dbReference>
<dbReference type="CDD" id="cd01948">
    <property type="entry name" value="EAL"/>
    <property type="match status" value="1"/>
</dbReference>
<feature type="domain" description="GGDEF" evidence="4">
    <location>
        <begin position="436"/>
        <end position="568"/>
    </location>
</feature>
<dbReference type="PROSITE" id="PS50112">
    <property type="entry name" value="PAS"/>
    <property type="match status" value="2"/>
</dbReference>
<dbReference type="PANTHER" id="PTHR44757">
    <property type="entry name" value="DIGUANYLATE CYCLASE DGCP"/>
    <property type="match status" value="1"/>
</dbReference>
<dbReference type="InterPro" id="IPR035919">
    <property type="entry name" value="EAL_sf"/>
</dbReference>
<dbReference type="PIRSF" id="PIRSF005925">
    <property type="entry name" value="Dos"/>
    <property type="match status" value="1"/>
</dbReference>
<sequence length="860" mass="94499">MRASDCPTVDTPEFLLAALEQASQAVVIIDGDMHVSHFNAAAELIWGVPRTEILGCDARCLGFNDLQNGADSEITIRRNDGSRIRAQLSVSRVEIGGRANHMVFVRDITAEVERRERIALLNLVADKTNRAVVVTDRKLQVVYTNAAFSGMFGYSPEEAQGRQASQLLAGRFTNRKTLPKLRRRIYDECGTEDEILAYDKNGDEVWVSAMVKPFRSARGRVKYIFALLTDISENKQLRSLQQLIMSALADELPITEIADQLCRRVEAIAPDVVASVLHVDSDGLVHPLGGPSLPEDYSRALEGIAIGPAVGSCGSAAYFGKPILAEDIDTDPRWQPYKTRPLEVGLKACWSTPIKAKDGRVIGTFAFYFRECRAPSRWHQRIVDACVHLGALAIERKEARAQIARLAYHDMLTGLPNRAQLRELINQAIEDCAPQKQLALVFLDLDHFKDVNDTLGHSAGDALLIEFTKRLRARIQPSDLLGRLSGDEFVIALPNCDPARASLVASNITEALTSPLWIDNRQVPISASMGISIYPDNATDIDTLIQQADAAMYKAKQAGRSTHRFFSADMNRLAEQRLVFSAALRQAIANDRLRLVYQPQTRTVDGALYGVEALSRWHDPDLGEVPPSKFIPLAEEVGLIEQIGLWSIREACRQMAAWRQAGLDVPCVAVNLSPLNFQNAKLAAVVAETLAANDLPPQTLMLEITEGVLVNERSAAIDTMNAIRKLGVGLSLDDFGTGYSSLSRLAHLPIRELKIDRSFMRNIERDASALAIATAVVRVGQSLKMAVVAEGVETEGQRKLLAGLGCDVVQGYLYAPAMSPEAFERWLLDHVAEQALTMRRCVDEARSQPTPSLLVASTGG</sequence>
<dbReference type="PROSITE" id="PS50887">
    <property type="entry name" value="GGDEF"/>
    <property type="match status" value="1"/>
</dbReference>
<dbReference type="NCBIfam" id="TIGR00254">
    <property type="entry name" value="GGDEF"/>
    <property type="match status" value="1"/>
</dbReference>
<dbReference type="Pfam" id="PF00563">
    <property type="entry name" value="EAL"/>
    <property type="match status" value="1"/>
</dbReference>
<dbReference type="InterPro" id="IPR029787">
    <property type="entry name" value="Nucleotide_cyclase"/>
</dbReference>
<dbReference type="InterPro" id="IPR012226">
    <property type="entry name" value="Diguanyl_cyclase/Pdiesterase"/>
</dbReference>
<dbReference type="CDD" id="cd00130">
    <property type="entry name" value="PAS"/>
    <property type="match status" value="2"/>
</dbReference>
<evidence type="ECO:0000259" key="4">
    <source>
        <dbReference type="PROSITE" id="PS50887"/>
    </source>
</evidence>
<evidence type="ECO:0000259" key="2">
    <source>
        <dbReference type="PROSITE" id="PS50113"/>
    </source>
</evidence>
<dbReference type="InterPro" id="IPR043128">
    <property type="entry name" value="Rev_trsase/Diguanyl_cyclase"/>
</dbReference>
<reference evidence="5 6" key="1">
    <citation type="submission" date="2024-02" db="EMBL/GenBank/DDBJ databases">
        <title>Adaptive strategies in a cosmopolitan and abundant soil bacterium.</title>
        <authorList>
            <person name="Carini P."/>
        </authorList>
    </citation>
    <scope>NUCLEOTIDE SEQUENCE [LARGE SCALE GENOMIC DNA]</scope>
    <source>
        <strain evidence="5 6">AZCC 1608</strain>
    </source>
</reference>
<proteinExistence type="predicted"/>
<dbReference type="SUPFAM" id="SSF141868">
    <property type="entry name" value="EAL domain-like"/>
    <property type="match status" value="1"/>
</dbReference>
<feature type="domain" description="EAL" evidence="3">
    <location>
        <begin position="577"/>
        <end position="831"/>
    </location>
</feature>
<dbReference type="SMART" id="SM00052">
    <property type="entry name" value="EAL"/>
    <property type="match status" value="1"/>
</dbReference>
<dbReference type="InterPro" id="IPR052155">
    <property type="entry name" value="Biofilm_reg_signaling"/>
</dbReference>
<accession>A0ABU8B237</accession>
<dbReference type="Gene3D" id="3.30.450.40">
    <property type="match status" value="1"/>
</dbReference>
<dbReference type="SMART" id="SM00091">
    <property type="entry name" value="PAS"/>
    <property type="match status" value="2"/>
</dbReference>
<dbReference type="EMBL" id="JAZHRV010000001">
    <property type="protein sequence ID" value="MEH2552530.1"/>
    <property type="molecule type" value="Genomic_DNA"/>
</dbReference>
<feature type="domain" description="PAS" evidence="1">
    <location>
        <begin position="11"/>
        <end position="55"/>
    </location>
</feature>
<dbReference type="PANTHER" id="PTHR44757:SF2">
    <property type="entry name" value="BIOFILM ARCHITECTURE MAINTENANCE PROTEIN MBAA"/>
    <property type="match status" value="1"/>
</dbReference>
<evidence type="ECO:0000259" key="1">
    <source>
        <dbReference type="PROSITE" id="PS50112"/>
    </source>
</evidence>
<evidence type="ECO:0000259" key="3">
    <source>
        <dbReference type="PROSITE" id="PS50883"/>
    </source>
</evidence>
<dbReference type="InterPro" id="IPR029016">
    <property type="entry name" value="GAF-like_dom_sf"/>
</dbReference>
<gene>
    <name evidence="5" type="ORF">V1286_000059</name>
</gene>
<dbReference type="Pfam" id="PF13185">
    <property type="entry name" value="GAF_2"/>
    <property type="match status" value="1"/>
</dbReference>
<name>A0ABU8B237_9BRAD</name>
<dbReference type="InterPro" id="IPR001633">
    <property type="entry name" value="EAL_dom"/>
</dbReference>
<dbReference type="PROSITE" id="PS50113">
    <property type="entry name" value="PAC"/>
    <property type="match status" value="1"/>
</dbReference>
<evidence type="ECO:0000313" key="5">
    <source>
        <dbReference type="EMBL" id="MEH2552530.1"/>
    </source>
</evidence>
<dbReference type="SUPFAM" id="SSF55781">
    <property type="entry name" value="GAF domain-like"/>
    <property type="match status" value="1"/>
</dbReference>
<dbReference type="Pfam" id="PF13426">
    <property type="entry name" value="PAS_9"/>
    <property type="match status" value="1"/>
</dbReference>
<keyword evidence="6" id="KW-1185">Reference proteome</keyword>
<dbReference type="SMART" id="SM00065">
    <property type="entry name" value="GAF"/>
    <property type="match status" value="1"/>
</dbReference>
<dbReference type="CDD" id="cd01949">
    <property type="entry name" value="GGDEF"/>
    <property type="match status" value="1"/>
</dbReference>
<dbReference type="Pfam" id="PF13188">
    <property type="entry name" value="PAS_8"/>
    <property type="match status" value="1"/>
</dbReference>
<dbReference type="Proteomes" id="UP001364224">
    <property type="component" value="Unassembled WGS sequence"/>
</dbReference>
<dbReference type="Pfam" id="PF00990">
    <property type="entry name" value="GGDEF"/>
    <property type="match status" value="1"/>
</dbReference>
<dbReference type="RefSeq" id="WP_334476783.1">
    <property type="nucleotide sequence ID" value="NZ_JAZHRV010000001.1"/>
</dbReference>
<dbReference type="SUPFAM" id="SSF55785">
    <property type="entry name" value="PYP-like sensor domain (PAS domain)"/>
    <property type="match status" value="2"/>
</dbReference>
<dbReference type="InterPro" id="IPR000700">
    <property type="entry name" value="PAS-assoc_C"/>
</dbReference>
<comment type="caution">
    <text evidence="5">The sequence shown here is derived from an EMBL/GenBank/DDBJ whole genome shotgun (WGS) entry which is preliminary data.</text>
</comment>
<dbReference type="Gene3D" id="3.30.70.270">
    <property type="match status" value="1"/>
</dbReference>
<feature type="domain" description="PAS" evidence="1">
    <location>
        <begin position="117"/>
        <end position="163"/>
    </location>
</feature>
<dbReference type="SUPFAM" id="SSF55073">
    <property type="entry name" value="Nucleotide cyclase"/>
    <property type="match status" value="1"/>
</dbReference>
<dbReference type="InterPro" id="IPR000014">
    <property type="entry name" value="PAS"/>
</dbReference>
<dbReference type="InterPro" id="IPR003018">
    <property type="entry name" value="GAF"/>
</dbReference>
<dbReference type="SMART" id="SM00086">
    <property type="entry name" value="PAC"/>
    <property type="match status" value="2"/>
</dbReference>
<dbReference type="InterPro" id="IPR035965">
    <property type="entry name" value="PAS-like_dom_sf"/>
</dbReference>
<organism evidence="5 6">
    <name type="scientific">Bradyrhizobium algeriense</name>
    <dbReference type="NCBI Taxonomy" id="634784"/>
    <lineage>
        <taxon>Bacteria</taxon>
        <taxon>Pseudomonadati</taxon>
        <taxon>Pseudomonadota</taxon>
        <taxon>Alphaproteobacteria</taxon>
        <taxon>Hyphomicrobiales</taxon>
        <taxon>Nitrobacteraceae</taxon>
        <taxon>Bradyrhizobium</taxon>
    </lineage>
</organism>
<dbReference type="NCBIfam" id="TIGR00229">
    <property type="entry name" value="sensory_box"/>
    <property type="match status" value="2"/>
</dbReference>
<dbReference type="SMART" id="SM00267">
    <property type="entry name" value="GGDEF"/>
    <property type="match status" value="1"/>
</dbReference>
<dbReference type="InterPro" id="IPR000160">
    <property type="entry name" value="GGDEF_dom"/>
</dbReference>
<dbReference type="Gene3D" id="3.30.450.20">
    <property type="entry name" value="PAS domain"/>
    <property type="match status" value="2"/>
</dbReference>
<protein>
    <submittedName>
        <fullName evidence="5">Diguanylate cyclase (GGDEF)-like protein/PAS domain S-box-containing protein</fullName>
    </submittedName>
</protein>
<dbReference type="Gene3D" id="3.20.20.450">
    <property type="entry name" value="EAL domain"/>
    <property type="match status" value="1"/>
</dbReference>
<feature type="domain" description="PAC" evidence="2">
    <location>
        <begin position="191"/>
        <end position="243"/>
    </location>
</feature>
<evidence type="ECO:0000313" key="6">
    <source>
        <dbReference type="Proteomes" id="UP001364224"/>
    </source>
</evidence>
<dbReference type="PROSITE" id="PS50883">
    <property type="entry name" value="EAL"/>
    <property type="match status" value="1"/>
</dbReference>